<evidence type="ECO:0000313" key="4">
    <source>
        <dbReference type="Proteomes" id="UP000033140"/>
    </source>
</evidence>
<comment type="caution">
    <text evidence="3">The sequence shown here is derived from an EMBL/GenBank/DDBJ whole genome shotgun (WGS) entry which is preliminary data.</text>
</comment>
<feature type="region of interest" description="Disordered" evidence="1">
    <location>
        <begin position="375"/>
        <end position="397"/>
    </location>
</feature>
<evidence type="ECO:0000256" key="2">
    <source>
        <dbReference type="SAM" id="Phobius"/>
    </source>
</evidence>
<evidence type="ECO:0000313" key="3">
    <source>
        <dbReference type="EMBL" id="GAO51685.1"/>
    </source>
</evidence>
<feature type="region of interest" description="Disordered" evidence="1">
    <location>
        <begin position="308"/>
        <end position="335"/>
    </location>
</feature>
<reference evidence="3 4" key="3">
    <citation type="journal article" date="2015" name="Genome Announc.">
        <title>Draft Genome Sequence of the Archiascomycetous Yeast Saitoella complicata.</title>
        <authorList>
            <person name="Yamauchi K."/>
            <person name="Kondo S."/>
            <person name="Hamamoto M."/>
            <person name="Takahashi Y."/>
            <person name="Ogura Y."/>
            <person name="Hayashi T."/>
            <person name="Nishida H."/>
        </authorList>
    </citation>
    <scope>NUCLEOTIDE SEQUENCE [LARGE SCALE GENOMIC DNA]</scope>
    <source>
        <strain evidence="3 4">NRRL Y-17804</strain>
    </source>
</reference>
<feature type="compositionally biased region" description="Low complexity" evidence="1">
    <location>
        <begin position="375"/>
        <end position="391"/>
    </location>
</feature>
<feature type="transmembrane region" description="Helical" evidence="2">
    <location>
        <begin position="12"/>
        <end position="41"/>
    </location>
</feature>
<reference evidence="3 4" key="2">
    <citation type="journal article" date="2014" name="J. Gen. Appl. Microbiol.">
        <title>The early diverging ascomycetous budding yeast Saitoella complicata has three histone deacetylases belonging to the Clr6, Hos2, and Rpd3 lineages.</title>
        <authorList>
            <person name="Nishida H."/>
            <person name="Matsumoto T."/>
            <person name="Kondo S."/>
            <person name="Hamamoto M."/>
            <person name="Yoshikawa H."/>
        </authorList>
    </citation>
    <scope>NUCLEOTIDE SEQUENCE [LARGE SCALE GENOMIC DNA]</scope>
    <source>
        <strain evidence="3 4">NRRL Y-17804</strain>
    </source>
</reference>
<feature type="region of interest" description="Disordered" evidence="1">
    <location>
        <begin position="73"/>
        <end position="92"/>
    </location>
</feature>
<proteinExistence type="predicted"/>
<dbReference type="AlphaFoldDB" id="A0A0E9NQI1"/>
<keyword evidence="2" id="KW-0812">Transmembrane</keyword>
<protein>
    <submittedName>
        <fullName evidence="3">Uncharacterized protein</fullName>
    </submittedName>
</protein>
<keyword evidence="2" id="KW-0472">Membrane</keyword>
<reference evidence="3 4" key="1">
    <citation type="journal article" date="2011" name="J. Gen. Appl. Microbiol.">
        <title>Draft genome sequencing of the enigmatic yeast Saitoella complicata.</title>
        <authorList>
            <person name="Nishida H."/>
            <person name="Hamamoto M."/>
            <person name="Sugiyama J."/>
        </authorList>
    </citation>
    <scope>NUCLEOTIDE SEQUENCE [LARGE SCALE GENOMIC DNA]</scope>
    <source>
        <strain evidence="3 4">NRRL Y-17804</strain>
    </source>
</reference>
<accession>A0A0E9NQI1</accession>
<keyword evidence="2" id="KW-1133">Transmembrane helix</keyword>
<name>A0A0E9NQI1_SAICN</name>
<keyword evidence="4" id="KW-1185">Reference proteome</keyword>
<feature type="region of interest" description="Disordered" evidence="1">
    <location>
        <begin position="237"/>
        <end position="263"/>
    </location>
</feature>
<sequence length="403" mass="41770">MQGRSHLQNPSPLFIASAFLRGVAHISAVIVITVILTAHVAGDAVDKRCPSGFCSTLPLTSAALNTTLHQELPNAFDPTRDRPKDFPRPFGRERRYLGRPSMTLSTAHGVHRSCLTDPVPHSWKVYKRTASSPCCWFTILSQHSSLQTSPPLTSTPTAQLDMQLSTVVTALLAGVSLVSATPVPEAGAPKHQAGSSVSIIVAPNVATGINLCAQLGGKFNTQLQQCVVQQNQQTNVGTYNGGDQTNSNGGIVARSPGRHDAPPPAGPVAVVVAPNTATAADLCAQIGGKFNTQLQQCVAQQNQQSNFGTANGGSQSNSNGGIVARSPGRHDAPSANSVTIVAAPNTAAAANLCAQIGGVYNTQLQQCVAQQNQQGNFGSENGGDQSNSNSGSVGGSVGRIFLE</sequence>
<dbReference type="Proteomes" id="UP000033140">
    <property type="component" value="Unassembled WGS sequence"/>
</dbReference>
<feature type="compositionally biased region" description="Basic and acidic residues" evidence="1">
    <location>
        <begin position="78"/>
        <end position="92"/>
    </location>
</feature>
<organism evidence="3 4">
    <name type="scientific">Saitoella complicata (strain BCRC 22490 / CBS 7301 / JCM 7358 / NBRC 10748 / NRRL Y-17804)</name>
    <dbReference type="NCBI Taxonomy" id="698492"/>
    <lineage>
        <taxon>Eukaryota</taxon>
        <taxon>Fungi</taxon>
        <taxon>Dikarya</taxon>
        <taxon>Ascomycota</taxon>
        <taxon>Taphrinomycotina</taxon>
        <taxon>Taphrinomycotina incertae sedis</taxon>
        <taxon>Saitoella</taxon>
    </lineage>
</organism>
<feature type="compositionally biased region" description="Low complexity" evidence="1">
    <location>
        <begin position="312"/>
        <end position="321"/>
    </location>
</feature>
<dbReference type="EMBL" id="BACD03000050">
    <property type="protein sequence ID" value="GAO51685.1"/>
    <property type="molecule type" value="Genomic_DNA"/>
</dbReference>
<gene>
    <name evidence="3" type="ORF">G7K_5778-t1</name>
</gene>
<evidence type="ECO:0000256" key="1">
    <source>
        <dbReference type="SAM" id="MobiDB-lite"/>
    </source>
</evidence>